<dbReference type="Pfam" id="PF01230">
    <property type="entry name" value="HIT"/>
    <property type="match status" value="1"/>
</dbReference>
<keyword evidence="6" id="KW-1185">Reference proteome</keyword>
<dbReference type="EMBL" id="FQZT01000002">
    <property type="protein sequence ID" value="SHI70263.1"/>
    <property type="molecule type" value="Genomic_DNA"/>
</dbReference>
<evidence type="ECO:0000256" key="1">
    <source>
        <dbReference type="PIRSR" id="PIRSR601310-1"/>
    </source>
</evidence>
<name>A0A1M6DAL7_MALRU</name>
<evidence type="ECO:0000259" key="4">
    <source>
        <dbReference type="PROSITE" id="PS51084"/>
    </source>
</evidence>
<dbReference type="CDD" id="cd01276">
    <property type="entry name" value="PKCI_related"/>
    <property type="match status" value="1"/>
</dbReference>
<dbReference type="PANTHER" id="PTHR23089">
    <property type="entry name" value="HISTIDINE TRIAD HIT PROTEIN"/>
    <property type="match status" value="1"/>
</dbReference>
<evidence type="ECO:0000313" key="6">
    <source>
        <dbReference type="Proteomes" id="UP000184171"/>
    </source>
</evidence>
<accession>A0A1M6DAL7</accession>
<proteinExistence type="predicted"/>
<dbReference type="InterPro" id="IPR019808">
    <property type="entry name" value="Histidine_triad_CS"/>
</dbReference>
<protein>
    <submittedName>
        <fullName evidence="5">Histidine triad (HIT) family protein</fullName>
    </submittedName>
</protein>
<evidence type="ECO:0000256" key="2">
    <source>
        <dbReference type="PIRSR" id="PIRSR601310-3"/>
    </source>
</evidence>
<dbReference type="PROSITE" id="PS51084">
    <property type="entry name" value="HIT_2"/>
    <property type="match status" value="1"/>
</dbReference>
<dbReference type="PROSITE" id="PS00892">
    <property type="entry name" value="HIT_1"/>
    <property type="match status" value="1"/>
</dbReference>
<gene>
    <name evidence="5" type="ORF">SAMN02745165_00605</name>
</gene>
<dbReference type="Proteomes" id="UP000184171">
    <property type="component" value="Unassembled WGS sequence"/>
</dbReference>
<dbReference type="Gene3D" id="3.30.428.10">
    <property type="entry name" value="HIT-like"/>
    <property type="match status" value="1"/>
</dbReference>
<dbReference type="SUPFAM" id="SSF54197">
    <property type="entry name" value="HIT-like"/>
    <property type="match status" value="1"/>
</dbReference>
<feature type="domain" description="HIT" evidence="4">
    <location>
        <begin position="6"/>
        <end position="115"/>
    </location>
</feature>
<evidence type="ECO:0000313" key="5">
    <source>
        <dbReference type="EMBL" id="SHI70263.1"/>
    </source>
</evidence>
<dbReference type="STRING" id="1122189.SAMN02745165_00605"/>
<feature type="active site" description="Tele-AMP-histidine intermediate" evidence="1">
    <location>
        <position position="101"/>
    </location>
</feature>
<dbReference type="GO" id="GO:0003824">
    <property type="term" value="F:catalytic activity"/>
    <property type="evidence" value="ECO:0007669"/>
    <property type="project" value="InterPro"/>
</dbReference>
<reference evidence="5 6" key="1">
    <citation type="submission" date="2016-11" db="EMBL/GenBank/DDBJ databases">
        <authorList>
            <person name="Jaros S."/>
            <person name="Januszkiewicz K."/>
            <person name="Wedrychowicz H."/>
        </authorList>
    </citation>
    <scope>NUCLEOTIDE SEQUENCE [LARGE SCALE GENOMIC DNA]</scope>
    <source>
        <strain evidence="5 6">DSM 5091</strain>
    </source>
</reference>
<dbReference type="OrthoDB" id="9784774at2"/>
<feature type="short sequence motif" description="Histidine triad motif" evidence="2 3">
    <location>
        <begin position="99"/>
        <end position="103"/>
    </location>
</feature>
<sequence>MASDCIFCKISTGEIPATIRYEDDQLIAFEDIDPQAPHHLLIVPRKHIRTTLDLTTADNQLIGHIYQVAGKLAHDLGFAEDGFRVVNNCNEGGGQAVWHIHFHLLGGRDMTWPPG</sequence>
<dbReference type="AlphaFoldDB" id="A0A1M6DAL7"/>
<dbReference type="RefSeq" id="WP_072905451.1">
    <property type="nucleotide sequence ID" value="NZ_FQZT01000002.1"/>
</dbReference>
<organism evidence="5 6">
    <name type="scientific">Malonomonas rubra DSM 5091</name>
    <dbReference type="NCBI Taxonomy" id="1122189"/>
    <lineage>
        <taxon>Bacteria</taxon>
        <taxon>Pseudomonadati</taxon>
        <taxon>Thermodesulfobacteriota</taxon>
        <taxon>Desulfuromonadia</taxon>
        <taxon>Desulfuromonadales</taxon>
        <taxon>Geopsychrobacteraceae</taxon>
        <taxon>Malonomonas</taxon>
    </lineage>
</organism>
<dbReference type="InterPro" id="IPR001310">
    <property type="entry name" value="Histidine_triad_HIT"/>
</dbReference>
<dbReference type="InterPro" id="IPR036265">
    <property type="entry name" value="HIT-like_sf"/>
</dbReference>
<dbReference type="InterPro" id="IPR011146">
    <property type="entry name" value="HIT-like"/>
</dbReference>
<evidence type="ECO:0000256" key="3">
    <source>
        <dbReference type="PROSITE-ProRule" id="PRU00464"/>
    </source>
</evidence>
<dbReference type="PRINTS" id="PR00332">
    <property type="entry name" value="HISTRIAD"/>
</dbReference>